<proteinExistence type="predicted"/>
<dbReference type="AlphaFoldDB" id="A0A0E9QRW6"/>
<reference evidence="2" key="1">
    <citation type="submission" date="2014-11" db="EMBL/GenBank/DDBJ databases">
        <authorList>
            <person name="Amaro Gonzalez C."/>
        </authorList>
    </citation>
    <scope>NUCLEOTIDE SEQUENCE</scope>
</reference>
<evidence type="ECO:0000313" key="2">
    <source>
        <dbReference type="EMBL" id="JAH18833.1"/>
    </source>
</evidence>
<evidence type="ECO:0000256" key="1">
    <source>
        <dbReference type="SAM" id="SignalP"/>
    </source>
</evidence>
<dbReference type="PROSITE" id="PS51257">
    <property type="entry name" value="PROKAR_LIPOPROTEIN"/>
    <property type="match status" value="1"/>
</dbReference>
<organism evidence="2">
    <name type="scientific">Anguilla anguilla</name>
    <name type="common">European freshwater eel</name>
    <name type="synonym">Muraena anguilla</name>
    <dbReference type="NCBI Taxonomy" id="7936"/>
    <lineage>
        <taxon>Eukaryota</taxon>
        <taxon>Metazoa</taxon>
        <taxon>Chordata</taxon>
        <taxon>Craniata</taxon>
        <taxon>Vertebrata</taxon>
        <taxon>Euteleostomi</taxon>
        <taxon>Actinopterygii</taxon>
        <taxon>Neopterygii</taxon>
        <taxon>Teleostei</taxon>
        <taxon>Anguilliformes</taxon>
        <taxon>Anguillidae</taxon>
        <taxon>Anguilla</taxon>
    </lineage>
</organism>
<feature type="chain" id="PRO_5002431594" evidence="1">
    <location>
        <begin position="21"/>
        <end position="46"/>
    </location>
</feature>
<reference evidence="2" key="2">
    <citation type="journal article" date="2015" name="Fish Shellfish Immunol.">
        <title>Early steps in the European eel (Anguilla anguilla)-Vibrio vulnificus interaction in the gills: Role of the RtxA13 toxin.</title>
        <authorList>
            <person name="Callol A."/>
            <person name="Pajuelo D."/>
            <person name="Ebbesson L."/>
            <person name="Teles M."/>
            <person name="MacKenzie S."/>
            <person name="Amaro C."/>
        </authorList>
    </citation>
    <scope>NUCLEOTIDE SEQUENCE</scope>
</reference>
<keyword evidence="1" id="KW-0732">Signal</keyword>
<feature type="signal peptide" evidence="1">
    <location>
        <begin position="1"/>
        <end position="20"/>
    </location>
</feature>
<dbReference type="EMBL" id="GBXM01089744">
    <property type="protein sequence ID" value="JAH18833.1"/>
    <property type="molecule type" value="Transcribed_RNA"/>
</dbReference>
<name>A0A0E9QRW6_ANGAN</name>
<accession>A0A0E9QRW6</accession>
<protein>
    <submittedName>
        <fullName evidence="2">Uncharacterized protein</fullName>
    </submittedName>
</protein>
<sequence>MHLRVSVCLCDCVCFHACLCVSMYACSCSFIDICMSGSKMLIVYCS</sequence>